<dbReference type="InterPro" id="IPR036388">
    <property type="entry name" value="WH-like_DNA-bd_sf"/>
</dbReference>
<dbReference type="Proteomes" id="UP000216411">
    <property type="component" value="Unassembled WGS sequence"/>
</dbReference>
<reference evidence="8 9" key="1">
    <citation type="journal article" date="2017" name="Genome Announc.">
        <title>Draft Genome Sequence of a Sporulating and Motile Strain of Lachnotalea glycerini Isolated from Water in Quebec City, Canada.</title>
        <authorList>
            <person name="Maheux A.F."/>
            <person name="Boudreau D.K."/>
            <person name="Berube E."/>
            <person name="Boissinot M."/>
            <person name="Raymond F."/>
            <person name="Brodeur S."/>
            <person name="Corbeil J."/>
            <person name="Isabel S."/>
            <person name="Omar R.F."/>
            <person name="Bergeron M.G."/>
        </authorList>
    </citation>
    <scope>NUCLEOTIDE SEQUENCE [LARGE SCALE GENOMIC DNA]</scope>
    <source>
        <strain evidence="8 9">CCRI-19302</strain>
    </source>
</reference>
<evidence type="ECO:0000259" key="6">
    <source>
        <dbReference type="Pfam" id="PF04542"/>
    </source>
</evidence>
<organism evidence="8 9">
    <name type="scientific">Lachnotalea glycerini</name>
    <dbReference type="NCBI Taxonomy" id="1763509"/>
    <lineage>
        <taxon>Bacteria</taxon>
        <taxon>Bacillati</taxon>
        <taxon>Bacillota</taxon>
        <taxon>Clostridia</taxon>
        <taxon>Lachnospirales</taxon>
        <taxon>Lachnospiraceae</taxon>
        <taxon>Lachnotalea</taxon>
    </lineage>
</organism>
<dbReference type="RefSeq" id="WP_094377518.1">
    <property type="nucleotide sequence ID" value="NZ_NOKA02000015.1"/>
</dbReference>
<keyword evidence="3" id="KW-0731">Sigma factor</keyword>
<keyword evidence="4" id="KW-0238">DNA-binding</keyword>
<dbReference type="GO" id="GO:0016987">
    <property type="term" value="F:sigma factor activity"/>
    <property type="evidence" value="ECO:0007669"/>
    <property type="project" value="UniProtKB-KW"/>
</dbReference>
<feature type="domain" description="RNA polymerase sigma-70 region 2" evidence="6">
    <location>
        <begin position="28"/>
        <end position="94"/>
    </location>
</feature>
<proteinExistence type="inferred from homology"/>
<dbReference type="InterPro" id="IPR007627">
    <property type="entry name" value="RNA_pol_sigma70_r2"/>
</dbReference>
<comment type="similarity">
    <text evidence="1">Belongs to the sigma-70 factor family. ECF subfamily.</text>
</comment>
<sequence length="277" mass="32547">MDKNTAQEADAQYKENTTEDELTIEVVITKYGNYIYNLALKLSSNPEDANDLAQETFIKAWKHIADVKEPIAIKKWLRTICVNEFRMMIRKEKRDNICYVENVEDLEKDSTLLINVSPLVIDEIQTTEEVIKLRNGCFLAMTRKLTLNQRITFSLIDMFGLSKNEVSEILGLSEKAVKGLLYRARMNLESFFQGHCSFLDINNPCSCTAWIEFMQNRSQLQEEMKQKIDILDYKERGYSFDSNVRQKILHYYNNMPDQRPSQEWYEKVIELVKKSYN</sequence>
<protein>
    <submittedName>
        <fullName evidence="8">RNA polymerase sigma factor</fullName>
    </submittedName>
</protein>
<comment type="caution">
    <text evidence="8">The sequence shown here is derived from an EMBL/GenBank/DDBJ whole genome shotgun (WGS) entry which is preliminary data.</text>
</comment>
<evidence type="ECO:0000313" key="8">
    <source>
        <dbReference type="EMBL" id="RDY31495.1"/>
    </source>
</evidence>
<dbReference type="Pfam" id="PF04542">
    <property type="entry name" value="Sigma70_r2"/>
    <property type="match status" value="1"/>
</dbReference>
<dbReference type="InterPro" id="IPR013324">
    <property type="entry name" value="RNA_pol_sigma_r3/r4-like"/>
</dbReference>
<dbReference type="InterPro" id="IPR013325">
    <property type="entry name" value="RNA_pol_sigma_r2"/>
</dbReference>
<dbReference type="InterPro" id="IPR014284">
    <property type="entry name" value="RNA_pol_sigma-70_dom"/>
</dbReference>
<keyword evidence="2" id="KW-0805">Transcription regulation</keyword>
<dbReference type="PANTHER" id="PTHR43133">
    <property type="entry name" value="RNA POLYMERASE ECF-TYPE SIGMA FACTO"/>
    <property type="match status" value="1"/>
</dbReference>
<dbReference type="AlphaFoldDB" id="A0A371JFJ3"/>
<accession>A0A371JFJ3</accession>
<dbReference type="InterPro" id="IPR039425">
    <property type="entry name" value="RNA_pol_sigma-70-like"/>
</dbReference>
<keyword evidence="5" id="KW-0804">Transcription</keyword>
<dbReference type="NCBIfam" id="TIGR02937">
    <property type="entry name" value="sigma70-ECF"/>
    <property type="match status" value="1"/>
</dbReference>
<name>A0A371JFJ3_9FIRM</name>
<dbReference type="EMBL" id="NOKA02000015">
    <property type="protein sequence ID" value="RDY31495.1"/>
    <property type="molecule type" value="Genomic_DNA"/>
</dbReference>
<evidence type="ECO:0000256" key="2">
    <source>
        <dbReference type="ARBA" id="ARBA00023015"/>
    </source>
</evidence>
<evidence type="ECO:0000256" key="3">
    <source>
        <dbReference type="ARBA" id="ARBA00023082"/>
    </source>
</evidence>
<dbReference type="SUPFAM" id="SSF88659">
    <property type="entry name" value="Sigma3 and sigma4 domains of RNA polymerase sigma factors"/>
    <property type="match status" value="1"/>
</dbReference>
<evidence type="ECO:0000256" key="1">
    <source>
        <dbReference type="ARBA" id="ARBA00010641"/>
    </source>
</evidence>
<dbReference type="Gene3D" id="1.10.1740.10">
    <property type="match status" value="1"/>
</dbReference>
<dbReference type="InterPro" id="IPR013249">
    <property type="entry name" value="RNA_pol_sigma70_r4_t2"/>
</dbReference>
<dbReference type="PANTHER" id="PTHR43133:SF8">
    <property type="entry name" value="RNA POLYMERASE SIGMA FACTOR HI_1459-RELATED"/>
    <property type="match status" value="1"/>
</dbReference>
<dbReference type="OrthoDB" id="9795666at2"/>
<dbReference type="GO" id="GO:0006352">
    <property type="term" value="P:DNA-templated transcription initiation"/>
    <property type="evidence" value="ECO:0007669"/>
    <property type="project" value="InterPro"/>
</dbReference>
<evidence type="ECO:0000313" key="9">
    <source>
        <dbReference type="Proteomes" id="UP000216411"/>
    </source>
</evidence>
<keyword evidence="9" id="KW-1185">Reference proteome</keyword>
<evidence type="ECO:0000256" key="5">
    <source>
        <dbReference type="ARBA" id="ARBA00023163"/>
    </source>
</evidence>
<feature type="domain" description="RNA polymerase sigma factor 70 region 4 type 2" evidence="7">
    <location>
        <begin position="137"/>
        <end position="188"/>
    </location>
</feature>
<dbReference type="GO" id="GO:0003677">
    <property type="term" value="F:DNA binding"/>
    <property type="evidence" value="ECO:0007669"/>
    <property type="project" value="UniProtKB-KW"/>
</dbReference>
<dbReference type="Gene3D" id="1.10.10.10">
    <property type="entry name" value="Winged helix-like DNA-binding domain superfamily/Winged helix DNA-binding domain"/>
    <property type="match status" value="1"/>
</dbReference>
<evidence type="ECO:0000259" key="7">
    <source>
        <dbReference type="Pfam" id="PF08281"/>
    </source>
</evidence>
<gene>
    <name evidence="8" type="ORF">CG710_009460</name>
</gene>
<dbReference type="Pfam" id="PF08281">
    <property type="entry name" value="Sigma70_r4_2"/>
    <property type="match status" value="1"/>
</dbReference>
<dbReference type="SUPFAM" id="SSF88946">
    <property type="entry name" value="Sigma2 domain of RNA polymerase sigma factors"/>
    <property type="match status" value="1"/>
</dbReference>
<evidence type="ECO:0000256" key="4">
    <source>
        <dbReference type="ARBA" id="ARBA00023125"/>
    </source>
</evidence>